<sequence length="214" mass="24630">MKIKVGIVDDHKLFRTSFGLLLSQLDGVEVVFQCSNGIELFEVLKTKMVDILFLDIQMPIMDGFEITPKLNERYPNLKILILSSFNDPYTIERMLKYNIAGYLTKNAGQSQIKKAIFNVYEDGVYYDSQIRGIVKHLQDSDYKKDAGLTQKEIEIIKLFVKQYSGREIAEKLHLSVRTVEKHKEIIMQKTGANNFIGAVAYAIIRHYITEDDLL</sequence>
<protein>
    <submittedName>
        <fullName evidence="6">DNA-binding response regulator, NarL/FixJ family, contains REC and HTH domains</fullName>
    </submittedName>
</protein>
<accession>A0A1H6WMN6</accession>
<gene>
    <name evidence="6" type="ORF">SAMN04488018_11366</name>
</gene>
<feature type="domain" description="Response regulatory" evidence="5">
    <location>
        <begin position="4"/>
        <end position="120"/>
    </location>
</feature>
<evidence type="ECO:0000313" key="6">
    <source>
        <dbReference type="EMBL" id="SEJ13732.1"/>
    </source>
</evidence>
<dbReference type="GO" id="GO:0003677">
    <property type="term" value="F:DNA binding"/>
    <property type="evidence" value="ECO:0007669"/>
    <property type="project" value="UniProtKB-KW"/>
</dbReference>
<dbReference type="GO" id="GO:0006355">
    <property type="term" value="P:regulation of DNA-templated transcription"/>
    <property type="evidence" value="ECO:0007669"/>
    <property type="project" value="InterPro"/>
</dbReference>
<evidence type="ECO:0000256" key="2">
    <source>
        <dbReference type="ARBA" id="ARBA00023125"/>
    </source>
</evidence>
<dbReference type="InterPro" id="IPR016032">
    <property type="entry name" value="Sig_transdc_resp-reg_C-effctor"/>
</dbReference>
<dbReference type="Proteomes" id="UP000183077">
    <property type="component" value="Unassembled WGS sequence"/>
</dbReference>
<dbReference type="GeneID" id="82257808"/>
<organism evidence="6 7">
    <name type="scientific">Myroides marinus</name>
    <dbReference type="NCBI Taxonomy" id="703342"/>
    <lineage>
        <taxon>Bacteria</taxon>
        <taxon>Pseudomonadati</taxon>
        <taxon>Bacteroidota</taxon>
        <taxon>Flavobacteriia</taxon>
        <taxon>Flavobacteriales</taxon>
        <taxon>Flavobacteriaceae</taxon>
        <taxon>Myroides</taxon>
    </lineage>
</organism>
<evidence type="ECO:0000259" key="4">
    <source>
        <dbReference type="PROSITE" id="PS50043"/>
    </source>
</evidence>
<dbReference type="SUPFAM" id="SSF52172">
    <property type="entry name" value="CheY-like"/>
    <property type="match status" value="1"/>
</dbReference>
<dbReference type="SMART" id="SM00448">
    <property type="entry name" value="REC"/>
    <property type="match status" value="1"/>
</dbReference>
<dbReference type="InterPro" id="IPR001789">
    <property type="entry name" value="Sig_transdc_resp-reg_receiver"/>
</dbReference>
<name>A0A1H6WMN6_9FLAO</name>
<feature type="domain" description="HTH luxR-type" evidence="4">
    <location>
        <begin position="141"/>
        <end position="206"/>
    </location>
</feature>
<dbReference type="InterPro" id="IPR000792">
    <property type="entry name" value="Tscrpt_reg_LuxR_C"/>
</dbReference>
<keyword evidence="1 3" id="KW-0597">Phosphoprotein</keyword>
<dbReference type="EMBL" id="FNYS01000013">
    <property type="protein sequence ID" value="SEJ13732.1"/>
    <property type="molecule type" value="Genomic_DNA"/>
</dbReference>
<evidence type="ECO:0000313" key="7">
    <source>
        <dbReference type="Proteomes" id="UP000183077"/>
    </source>
</evidence>
<evidence type="ECO:0000256" key="1">
    <source>
        <dbReference type="ARBA" id="ARBA00022553"/>
    </source>
</evidence>
<dbReference type="Pfam" id="PF00072">
    <property type="entry name" value="Response_reg"/>
    <property type="match status" value="1"/>
</dbReference>
<dbReference type="CDD" id="cd17535">
    <property type="entry name" value="REC_NarL-like"/>
    <property type="match status" value="1"/>
</dbReference>
<dbReference type="Pfam" id="PF00196">
    <property type="entry name" value="GerE"/>
    <property type="match status" value="1"/>
</dbReference>
<reference evidence="6 7" key="1">
    <citation type="submission" date="2016-10" db="EMBL/GenBank/DDBJ databases">
        <authorList>
            <person name="de Groot N.N."/>
        </authorList>
    </citation>
    <scope>NUCLEOTIDE SEQUENCE [LARGE SCALE GENOMIC DNA]</scope>
    <source>
        <strain evidence="6 7">DSM 23048</strain>
    </source>
</reference>
<dbReference type="PROSITE" id="PS50110">
    <property type="entry name" value="RESPONSE_REGULATORY"/>
    <property type="match status" value="1"/>
</dbReference>
<dbReference type="InterPro" id="IPR039420">
    <property type="entry name" value="WalR-like"/>
</dbReference>
<dbReference type="PANTHER" id="PTHR43214">
    <property type="entry name" value="TWO-COMPONENT RESPONSE REGULATOR"/>
    <property type="match status" value="1"/>
</dbReference>
<dbReference type="PROSITE" id="PS50043">
    <property type="entry name" value="HTH_LUXR_2"/>
    <property type="match status" value="1"/>
</dbReference>
<proteinExistence type="predicted"/>
<keyword evidence="2 6" id="KW-0238">DNA-binding</keyword>
<evidence type="ECO:0000256" key="3">
    <source>
        <dbReference type="PROSITE-ProRule" id="PRU00169"/>
    </source>
</evidence>
<dbReference type="SMART" id="SM00421">
    <property type="entry name" value="HTH_LUXR"/>
    <property type="match status" value="1"/>
</dbReference>
<dbReference type="CDD" id="cd06170">
    <property type="entry name" value="LuxR_C_like"/>
    <property type="match status" value="1"/>
</dbReference>
<dbReference type="PANTHER" id="PTHR43214:SF43">
    <property type="entry name" value="TWO-COMPONENT RESPONSE REGULATOR"/>
    <property type="match status" value="1"/>
</dbReference>
<feature type="modified residue" description="4-aspartylphosphate" evidence="3">
    <location>
        <position position="55"/>
    </location>
</feature>
<dbReference type="Gene3D" id="3.40.50.2300">
    <property type="match status" value="1"/>
</dbReference>
<dbReference type="InterPro" id="IPR058245">
    <property type="entry name" value="NreC/VraR/RcsB-like_REC"/>
</dbReference>
<dbReference type="SUPFAM" id="SSF46894">
    <property type="entry name" value="C-terminal effector domain of the bipartite response regulators"/>
    <property type="match status" value="1"/>
</dbReference>
<dbReference type="PRINTS" id="PR00038">
    <property type="entry name" value="HTHLUXR"/>
</dbReference>
<dbReference type="GO" id="GO:0000160">
    <property type="term" value="P:phosphorelay signal transduction system"/>
    <property type="evidence" value="ECO:0007669"/>
    <property type="project" value="InterPro"/>
</dbReference>
<dbReference type="InterPro" id="IPR011006">
    <property type="entry name" value="CheY-like_superfamily"/>
</dbReference>
<dbReference type="RefSeq" id="WP_074746831.1">
    <property type="nucleotide sequence ID" value="NZ_FNYS01000013.1"/>
</dbReference>
<evidence type="ECO:0000259" key="5">
    <source>
        <dbReference type="PROSITE" id="PS50110"/>
    </source>
</evidence>
<dbReference type="AlphaFoldDB" id="A0A1H6WMN6"/>